<gene>
    <name evidence="2" type="ORF">Cantr_03557</name>
</gene>
<comment type="caution">
    <text evidence="2">The sequence shown here is derived from an EMBL/GenBank/DDBJ whole genome shotgun (WGS) entry which is preliminary data.</text>
</comment>
<accession>A0A367YL09</accession>
<protein>
    <submittedName>
        <fullName evidence="2">Uncharacterized protein</fullName>
    </submittedName>
</protein>
<feature type="region of interest" description="Disordered" evidence="1">
    <location>
        <begin position="1"/>
        <end position="75"/>
    </location>
</feature>
<evidence type="ECO:0000313" key="3">
    <source>
        <dbReference type="Proteomes" id="UP000253472"/>
    </source>
</evidence>
<evidence type="ECO:0000313" key="2">
    <source>
        <dbReference type="EMBL" id="RCK66556.1"/>
    </source>
</evidence>
<reference evidence="2 3" key="1">
    <citation type="submission" date="2018-06" db="EMBL/GenBank/DDBJ databases">
        <title>Whole genome sequencing of Candida tropicalis (genome annotated by CSBL at Korea University).</title>
        <authorList>
            <person name="Ahn J."/>
        </authorList>
    </citation>
    <scope>NUCLEOTIDE SEQUENCE [LARGE SCALE GENOMIC DNA]</scope>
    <source>
        <strain evidence="2 3">ATCC 20962</strain>
    </source>
</reference>
<dbReference type="EMBL" id="QLNQ01000009">
    <property type="protein sequence ID" value="RCK66556.1"/>
    <property type="molecule type" value="Genomic_DNA"/>
</dbReference>
<name>A0A367YL09_9ASCO</name>
<keyword evidence="3" id="KW-1185">Reference proteome</keyword>
<feature type="compositionally biased region" description="Polar residues" evidence="1">
    <location>
        <begin position="1"/>
        <end position="17"/>
    </location>
</feature>
<organism evidence="2 3">
    <name type="scientific">Candida viswanathii</name>
    <dbReference type="NCBI Taxonomy" id="5486"/>
    <lineage>
        <taxon>Eukaryota</taxon>
        <taxon>Fungi</taxon>
        <taxon>Dikarya</taxon>
        <taxon>Ascomycota</taxon>
        <taxon>Saccharomycotina</taxon>
        <taxon>Pichiomycetes</taxon>
        <taxon>Debaryomycetaceae</taxon>
        <taxon>Candida/Lodderomyces clade</taxon>
        <taxon>Candida</taxon>
    </lineage>
</organism>
<feature type="compositionally biased region" description="Basic and acidic residues" evidence="1">
    <location>
        <begin position="21"/>
        <end position="36"/>
    </location>
</feature>
<dbReference type="Proteomes" id="UP000253472">
    <property type="component" value="Unassembled WGS sequence"/>
</dbReference>
<feature type="compositionally biased region" description="Basic residues" evidence="1">
    <location>
        <begin position="57"/>
        <end position="75"/>
    </location>
</feature>
<sequence>MRKQCSKSSDWKSTTPQRLRPRYDADLSEASKPEERKEDDDEEEIEEHHPPHLITSKQHHHLHHQLQERKKMKRSLHTTATTIITPRGSTTPPPVADILHHPRNFATVHTSNSKFRSYFWPLTTPPSRPAHQFLVRCHQIFQLLFPNYPTQLLLHQSQELSTSIANQKLQTLIITMMTSCFEFVDRAPPVPGVQELKLWEALMTNSSFVAKEISNHGVSPSHSFSSFFTRFDTKRKSLDLSISRSRSLKDTSS</sequence>
<proteinExistence type="predicted"/>
<evidence type="ECO:0000256" key="1">
    <source>
        <dbReference type="SAM" id="MobiDB-lite"/>
    </source>
</evidence>
<dbReference type="AlphaFoldDB" id="A0A367YL09"/>